<proteinExistence type="predicted"/>
<gene>
    <name evidence="2" type="ORF">VHP8226_00190</name>
</gene>
<feature type="domain" description="AsmA" evidence="1">
    <location>
        <begin position="5"/>
        <end position="539"/>
    </location>
</feature>
<dbReference type="EMBL" id="CAKLCM010000001">
    <property type="protein sequence ID" value="CAH0524363.1"/>
    <property type="molecule type" value="Genomic_DNA"/>
</dbReference>
<evidence type="ECO:0000313" key="3">
    <source>
        <dbReference type="Proteomes" id="UP000838160"/>
    </source>
</evidence>
<evidence type="ECO:0000313" key="2">
    <source>
        <dbReference type="EMBL" id="CAH0524363.1"/>
    </source>
</evidence>
<dbReference type="Proteomes" id="UP000838160">
    <property type="component" value="Unassembled WGS sequence"/>
</dbReference>
<evidence type="ECO:0000259" key="1">
    <source>
        <dbReference type="Pfam" id="PF05170"/>
    </source>
</evidence>
<comment type="caution">
    <text evidence="2">The sequence shown here is derived from an EMBL/GenBank/DDBJ whole genome shotgun (WGS) entry which is preliminary data.</text>
</comment>
<dbReference type="RefSeq" id="WP_237483282.1">
    <property type="nucleotide sequence ID" value="NZ_CAKLCM010000001.1"/>
</dbReference>
<dbReference type="Pfam" id="PF05170">
    <property type="entry name" value="AsmA"/>
    <property type="match status" value="1"/>
</dbReference>
<sequence length="635" mass="71712">MIKRLSALFFGLLAVGLLAILIGFGLLHTQYAKPIILQNLNQLSQVHFDSEDVDYQYPNKLTFSNIVAQFPDDSETQATELTLWFGLPHSFTKPLRVKELLLSGANLQSMTWSHYDFKWWQVDNIALKHIDYSNHDFVINDLQLQMQQIDFDDSFVPQKTDFQLQASQFYYQGESLTNLLINGRYQPNNSVIYGASFEWNEAKISTQAQQENNTWSLVNATVEKLDYHFDSVWLEKIATLKQTIGHINSLDILNSNLSSQDGKVINLNASLENIDLRRSLLDQDNAYISLDSDSFFWQEFQFIEPTLQVSIDNGEIQLDDLDTNLEQGRIQASGHLSKQNIALKHFRLDGIKFVQEQQQPSLTALINPAWFKDIKSISIDNVEITRGQWIQLNQQPHWQLTGVNIDSENLILKRDYRWGMWQGKLLASVNSASYDKIISNQLVLETESNNGLWRLNRLIIPLQEGFATAQASLNFAAPSQPLLVEAQALSLPVSLANYLLVNPERDLYFDGKMDLELNLDALIADPLAFSRTATGKLRAQFHQAQITAAKEEPQAVDITPLILSLDRGQVELDSVVIEGNKLKGQAGGTTSLIEPSASELTLDITVECGQSYRIELLSGLVHTSQHEPCQNDAGN</sequence>
<accession>A0ABN8DC23</accession>
<organism evidence="2 3">
    <name type="scientific">Vibrio hippocampi</name>
    <dbReference type="NCBI Taxonomy" id="654686"/>
    <lineage>
        <taxon>Bacteria</taxon>
        <taxon>Pseudomonadati</taxon>
        <taxon>Pseudomonadota</taxon>
        <taxon>Gammaproteobacteria</taxon>
        <taxon>Vibrionales</taxon>
        <taxon>Vibrionaceae</taxon>
        <taxon>Vibrio</taxon>
    </lineage>
</organism>
<name>A0ABN8DC23_9VIBR</name>
<reference evidence="2" key="1">
    <citation type="submission" date="2021-12" db="EMBL/GenBank/DDBJ databases">
        <authorList>
            <person name="Rodrigo-Torres L."/>
            <person name="Arahal R. D."/>
            <person name="Lucena T."/>
        </authorList>
    </citation>
    <scope>NUCLEOTIDE SEQUENCE</scope>
    <source>
        <strain evidence="2">CECT 8226</strain>
    </source>
</reference>
<protein>
    <recommendedName>
        <fullName evidence="1">AsmA domain-containing protein</fullName>
    </recommendedName>
</protein>
<keyword evidence="3" id="KW-1185">Reference proteome</keyword>
<dbReference type="InterPro" id="IPR007844">
    <property type="entry name" value="AsmA"/>
</dbReference>